<evidence type="ECO:0000256" key="3">
    <source>
        <dbReference type="ARBA" id="ARBA00022692"/>
    </source>
</evidence>
<dbReference type="PROSITE" id="PS50262">
    <property type="entry name" value="G_PROTEIN_RECEP_F1_2"/>
    <property type="match status" value="1"/>
</dbReference>
<dbReference type="AlphaFoldDB" id="A0A915JXY3"/>
<sequence>MDICLNRTCYRPYFGQNCLDGKLLVVFNFSVIGRFLNEGCTCDHLRNDNSIENWHCEEQFFDHSWYLQFFYVVLFTLIVTASIGGNAIVVWVVLAHKRMRNVTNYFLVNLSIADASISLLNVCFSFTTNFYYEWFFADFYCAFNHFMGVMPTCASVFTLMSLSLDRTRTFSKI</sequence>
<accession>A0A915JXY3</accession>
<dbReference type="PRINTS" id="PR00237">
    <property type="entry name" value="GPCRRHODOPSN"/>
</dbReference>
<dbReference type="Pfam" id="PF00001">
    <property type="entry name" value="7tm_1"/>
    <property type="match status" value="1"/>
</dbReference>
<dbReference type="Proteomes" id="UP000887565">
    <property type="component" value="Unplaced"/>
</dbReference>
<keyword evidence="6 9" id="KW-0472">Membrane</keyword>
<organism evidence="11 12">
    <name type="scientific">Romanomermis culicivorax</name>
    <name type="common">Nematode worm</name>
    <dbReference type="NCBI Taxonomy" id="13658"/>
    <lineage>
        <taxon>Eukaryota</taxon>
        <taxon>Metazoa</taxon>
        <taxon>Ecdysozoa</taxon>
        <taxon>Nematoda</taxon>
        <taxon>Enoplea</taxon>
        <taxon>Dorylaimia</taxon>
        <taxon>Mermithida</taxon>
        <taxon>Mermithoidea</taxon>
        <taxon>Mermithidae</taxon>
        <taxon>Romanomermis</taxon>
    </lineage>
</organism>
<evidence type="ECO:0000313" key="11">
    <source>
        <dbReference type="Proteomes" id="UP000887565"/>
    </source>
</evidence>
<keyword evidence="2" id="KW-1003">Cell membrane</keyword>
<feature type="transmembrane region" description="Helical" evidence="9">
    <location>
        <begin position="106"/>
        <end position="131"/>
    </location>
</feature>
<evidence type="ECO:0000256" key="7">
    <source>
        <dbReference type="ARBA" id="ARBA00023170"/>
    </source>
</evidence>
<keyword evidence="5" id="KW-0297">G-protein coupled receptor</keyword>
<evidence type="ECO:0000256" key="5">
    <source>
        <dbReference type="ARBA" id="ARBA00023040"/>
    </source>
</evidence>
<evidence type="ECO:0000256" key="4">
    <source>
        <dbReference type="ARBA" id="ARBA00022989"/>
    </source>
</evidence>
<dbReference type="PANTHER" id="PTHR46925:SF2">
    <property type="entry name" value="G-PROTEIN COUPLED RECEPTOR TKR-1-RELATED"/>
    <property type="match status" value="1"/>
</dbReference>
<keyword evidence="4 9" id="KW-1133">Transmembrane helix</keyword>
<feature type="transmembrane region" description="Helical" evidence="9">
    <location>
        <begin position="69"/>
        <end position="94"/>
    </location>
</feature>
<dbReference type="InterPro" id="IPR000276">
    <property type="entry name" value="GPCR_Rhodpsn"/>
</dbReference>
<dbReference type="SUPFAM" id="SSF81321">
    <property type="entry name" value="Family A G protein-coupled receptor-like"/>
    <property type="match status" value="1"/>
</dbReference>
<evidence type="ECO:0000256" key="9">
    <source>
        <dbReference type="SAM" id="Phobius"/>
    </source>
</evidence>
<dbReference type="PANTHER" id="PTHR46925">
    <property type="entry name" value="G-PROTEIN COUPLED RECEPTOR TKR-1-RELATED"/>
    <property type="match status" value="1"/>
</dbReference>
<evidence type="ECO:0000256" key="6">
    <source>
        <dbReference type="ARBA" id="ARBA00023136"/>
    </source>
</evidence>
<protein>
    <submittedName>
        <fullName evidence="12">G-protein coupled receptors family 1 profile domain-containing protein</fullName>
    </submittedName>
</protein>
<dbReference type="OMA" id="NSIENWH"/>
<keyword evidence="11" id="KW-1185">Reference proteome</keyword>
<keyword evidence="3 9" id="KW-0812">Transmembrane</keyword>
<evidence type="ECO:0000256" key="1">
    <source>
        <dbReference type="ARBA" id="ARBA00004651"/>
    </source>
</evidence>
<feature type="domain" description="G-protein coupled receptors family 1 profile" evidence="10">
    <location>
        <begin position="85"/>
        <end position="173"/>
    </location>
</feature>
<dbReference type="InterPro" id="IPR001681">
    <property type="entry name" value="Neurokn_rcpt"/>
</dbReference>
<evidence type="ECO:0000256" key="2">
    <source>
        <dbReference type="ARBA" id="ARBA00022475"/>
    </source>
</evidence>
<dbReference type="GO" id="GO:0004995">
    <property type="term" value="F:tachykinin receptor activity"/>
    <property type="evidence" value="ECO:0007669"/>
    <property type="project" value="InterPro"/>
</dbReference>
<keyword evidence="7" id="KW-0675">Receptor</keyword>
<dbReference type="InterPro" id="IPR017452">
    <property type="entry name" value="GPCR_Rhodpsn_7TM"/>
</dbReference>
<proteinExistence type="predicted"/>
<feature type="transmembrane region" description="Helical" evidence="9">
    <location>
        <begin position="143"/>
        <end position="164"/>
    </location>
</feature>
<dbReference type="GO" id="GO:0005886">
    <property type="term" value="C:plasma membrane"/>
    <property type="evidence" value="ECO:0007669"/>
    <property type="project" value="UniProtKB-SubCell"/>
</dbReference>
<dbReference type="Gene3D" id="1.20.1070.10">
    <property type="entry name" value="Rhodopsin 7-helix transmembrane proteins"/>
    <property type="match status" value="1"/>
</dbReference>
<reference evidence="12" key="1">
    <citation type="submission" date="2022-11" db="UniProtKB">
        <authorList>
            <consortium name="WormBaseParasite"/>
        </authorList>
    </citation>
    <scope>IDENTIFICATION</scope>
</reference>
<evidence type="ECO:0000313" key="12">
    <source>
        <dbReference type="WBParaSite" id="nRc.2.0.1.t31202-RA"/>
    </source>
</evidence>
<name>A0A915JXY3_ROMCU</name>
<comment type="subcellular location">
    <subcellularLocation>
        <location evidence="1">Cell membrane</location>
        <topology evidence="1">Multi-pass membrane protein</topology>
    </subcellularLocation>
</comment>
<evidence type="ECO:0000259" key="10">
    <source>
        <dbReference type="PROSITE" id="PS50262"/>
    </source>
</evidence>
<evidence type="ECO:0000256" key="8">
    <source>
        <dbReference type="ARBA" id="ARBA00023224"/>
    </source>
</evidence>
<keyword evidence="8" id="KW-0807">Transducer</keyword>
<dbReference type="WBParaSite" id="nRc.2.0.1.t31202-RA">
    <property type="protein sequence ID" value="nRc.2.0.1.t31202-RA"/>
    <property type="gene ID" value="nRc.2.0.1.g31202"/>
</dbReference>